<comment type="caution">
    <text evidence="1">The sequence shown here is derived from an EMBL/GenBank/DDBJ whole genome shotgun (WGS) entry which is preliminary data.</text>
</comment>
<keyword evidence="2" id="KW-1185">Reference proteome</keyword>
<dbReference type="AlphaFoldDB" id="A0AAD6Y067"/>
<organism evidence="1 2">
    <name type="scientific">Mycena pura</name>
    <dbReference type="NCBI Taxonomy" id="153505"/>
    <lineage>
        <taxon>Eukaryota</taxon>
        <taxon>Fungi</taxon>
        <taxon>Dikarya</taxon>
        <taxon>Basidiomycota</taxon>
        <taxon>Agaricomycotina</taxon>
        <taxon>Agaricomycetes</taxon>
        <taxon>Agaricomycetidae</taxon>
        <taxon>Agaricales</taxon>
        <taxon>Marasmiineae</taxon>
        <taxon>Mycenaceae</taxon>
        <taxon>Mycena</taxon>
    </lineage>
</organism>
<proteinExistence type="predicted"/>
<protein>
    <submittedName>
        <fullName evidence="1">Uncharacterized protein</fullName>
    </submittedName>
</protein>
<evidence type="ECO:0000313" key="2">
    <source>
        <dbReference type="Proteomes" id="UP001219525"/>
    </source>
</evidence>
<accession>A0AAD6Y067</accession>
<dbReference type="EMBL" id="JARJCW010000112">
    <property type="protein sequence ID" value="KAJ7193067.1"/>
    <property type="molecule type" value="Genomic_DNA"/>
</dbReference>
<evidence type="ECO:0000313" key="1">
    <source>
        <dbReference type="EMBL" id="KAJ7193067.1"/>
    </source>
</evidence>
<reference evidence="1" key="1">
    <citation type="submission" date="2023-03" db="EMBL/GenBank/DDBJ databases">
        <title>Massive genome expansion in bonnet fungi (Mycena s.s.) driven by repeated elements and novel gene families across ecological guilds.</title>
        <authorList>
            <consortium name="Lawrence Berkeley National Laboratory"/>
            <person name="Harder C.B."/>
            <person name="Miyauchi S."/>
            <person name="Viragh M."/>
            <person name="Kuo A."/>
            <person name="Thoen E."/>
            <person name="Andreopoulos B."/>
            <person name="Lu D."/>
            <person name="Skrede I."/>
            <person name="Drula E."/>
            <person name="Henrissat B."/>
            <person name="Morin E."/>
            <person name="Kohler A."/>
            <person name="Barry K."/>
            <person name="LaButti K."/>
            <person name="Morin E."/>
            <person name="Salamov A."/>
            <person name="Lipzen A."/>
            <person name="Mereny Z."/>
            <person name="Hegedus B."/>
            <person name="Baldrian P."/>
            <person name="Stursova M."/>
            <person name="Weitz H."/>
            <person name="Taylor A."/>
            <person name="Grigoriev I.V."/>
            <person name="Nagy L.G."/>
            <person name="Martin F."/>
            <person name="Kauserud H."/>
        </authorList>
    </citation>
    <scope>NUCLEOTIDE SEQUENCE</scope>
    <source>
        <strain evidence="1">9144</strain>
    </source>
</reference>
<sequence length="311" mass="34589">MKNRSATFLLTPKASRFRRESVTETIVDAVFDFSLDLPVPHSRGSAAEGRKRELGFAYQRSSQSANELSCAHLSRGTGSRRRCFKKKLSAVHRSSRICVDAEQKDRMQENTDDYICTCLNISARAVGQAVPYLWVVRKHCQWRGGTAEKKPRGGDRVHSANRYSGMLGARVAAIIGELRARARDLDETQLRFSDSRTGIPSGDIHRRDRIILKRSGHDAAKKHRLDTSTRAGCRTLIDGGSYKYVSGMPLRQRCVQAVGGGLSRMHVSEFVNILGLGRQMLGRDSGFAVRNSPSRLGITAYLRRKATPGLK</sequence>
<dbReference type="Proteomes" id="UP001219525">
    <property type="component" value="Unassembled WGS sequence"/>
</dbReference>
<gene>
    <name evidence="1" type="ORF">GGX14DRAFT_546386</name>
</gene>
<name>A0AAD6Y067_9AGAR</name>